<evidence type="ECO:0000313" key="2">
    <source>
        <dbReference type="EMBL" id="ETF00948.1"/>
    </source>
</evidence>
<keyword evidence="1" id="KW-0812">Transmembrane</keyword>
<gene>
    <name evidence="2" type="ORF">W822_20110</name>
</gene>
<dbReference type="Proteomes" id="UP000018733">
    <property type="component" value="Unassembled WGS sequence"/>
</dbReference>
<dbReference type="EMBL" id="AYXT01000013">
    <property type="protein sequence ID" value="ETF00948.1"/>
    <property type="molecule type" value="Genomic_DNA"/>
</dbReference>
<keyword evidence="1" id="KW-0472">Membrane</keyword>
<dbReference type="eggNOG" id="ENOG5032FQR">
    <property type="taxonomic scope" value="Bacteria"/>
</dbReference>
<accession>V8QNN5</accession>
<evidence type="ECO:0008006" key="4">
    <source>
        <dbReference type="Google" id="ProtNLM"/>
    </source>
</evidence>
<dbReference type="RefSeq" id="WP_024006949.1">
    <property type="nucleotide sequence ID" value="NZ_KI650982.1"/>
</dbReference>
<protein>
    <recommendedName>
        <fullName evidence="4">SMODS and SLOG-associating 2TM effector domain-containing protein</fullName>
    </recommendedName>
</protein>
<dbReference type="AlphaFoldDB" id="V8QNN5"/>
<reference evidence="2 3" key="1">
    <citation type="journal article" date="2014" name="Genome Announc.">
        <title>Draft Genome Sequence of Advenella kashmirensis Strain W13003, a Polycyclic Aromatic Hydrocarbon-Degrading Bacterium.</title>
        <authorList>
            <person name="Wang X."/>
            <person name="Jin D."/>
            <person name="Zhou L."/>
            <person name="Wu L."/>
            <person name="An W."/>
            <person name="Zhao L."/>
        </authorList>
    </citation>
    <scope>NUCLEOTIDE SEQUENCE [LARGE SCALE GENOMIC DNA]</scope>
    <source>
        <strain evidence="2 3">W13003</strain>
    </source>
</reference>
<dbReference type="OrthoDB" id="8613669at2"/>
<proteinExistence type="predicted"/>
<sequence>MQNDAVSTEKFTLAYSMCYEKALYKLYGRVDKIFAFVLLLFSSAVIAQLNIWSIAIGLIMAILTAYQFVYAPGQKASFAKFQFQAYKNIYDRFSELSDEEIWTEYRKITHQDTDEIQLLAHCARLNSLSMLGYKSDHLLVEERRLTRAEKIFAHIIGEYPECEIQIRQLLRQKKIADKAQQKSAKNSSKP</sequence>
<comment type="caution">
    <text evidence="2">The sequence shown here is derived from an EMBL/GenBank/DDBJ whole genome shotgun (WGS) entry which is preliminary data.</text>
</comment>
<keyword evidence="3" id="KW-1185">Reference proteome</keyword>
<organism evidence="2 3">
    <name type="scientific">Advenella kashmirensis W13003</name>
    <dbReference type="NCBI Taxonomy" id="1424334"/>
    <lineage>
        <taxon>Bacteria</taxon>
        <taxon>Pseudomonadati</taxon>
        <taxon>Pseudomonadota</taxon>
        <taxon>Betaproteobacteria</taxon>
        <taxon>Burkholderiales</taxon>
        <taxon>Alcaligenaceae</taxon>
    </lineage>
</organism>
<name>V8QNN5_9BURK</name>
<evidence type="ECO:0000313" key="3">
    <source>
        <dbReference type="Proteomes" id="UP000018733"/>
    </source>
</evidence>
<keyword evidence="1" id="KW-1133">Transmembrane helix</keyword>
<dbReference type="HOGENOM" id="CLU_122709_0_0_4"/>
<dbReference type="PATRIC" id="fig|1424334.3.peg.4031"/>
<feature type="transmembrane region" description="Helical" evidence="1">
    <location>
        <begin position="33"/>
        <end position="66"/>
    </location>
</feature>
<evidence type="ECO:0000256" key="1">
    <source>
        <dbReference type="SAM" id="Phobius"/>
    </source>
</evidence>